<dbReference type="AlphaFoldDB" id="A0A834KPE5"/>
<protein>
    <submittedName>
        <fullName evidence="2">Uncharacterized protein</fullName>
    </submittedName>
</protein>
<keyword evidence="3" id="KW-1185">Reference proteome</keyword>
<name>A0A834KPE5_VESGE</name>
<evidence type="ECO:0000256" key="1">
    <source>
        <dbReference type="SAM" id="MobiDB-lite"/>
    </source>
</evidence>
<gene>
    <name evidence="2" type="ORF">HZH68_004744</name>
</gene>
<feature type="region of interest" description="Disordered" evidence="1">
    <location>
        <begin position="1"/>
        <end position="22"/>
    </location>
</feature>
<reference evidence="2" key="1">
    <citation type="journal article" date="2020" name="G3 (Bethesda)">
        <title>High-Quality Assemblies for Three Invasive Social Wasps from the &lt;i&gt;Vespula&lt;/i&gt; Genus.</title>
        <authorList>
            <person name="Harrop T.W.R."/>
            <person name="Guhlin J."/>
            <person name="McLaughlin G.M."/>
            <person name="Permina E."/>
            <person name="Stockwell P."/>
            <person name="Gilligan J."/>
            <person name="Le Lec M.F."/>
            <person name="Gruber M.A.M."/>
            <person name="Quinn O."/>
            <person name="Lovegrove M."/>
            <person name="Duncan E.J."/>
            <person name="Remnant E.J."/>
            <person name="Van Eeckhoven J."/>
            <person name="Graham B."/>
            <person name="Knapp R.A."/>
            <person name="Langford K.W."/>
            <person name="Kronenberg Z."/>
            <person name="Press M.O."/>
            <person name="Eacker S.M."/>
            <person name="Wilson-Rankin E.E."/>
            <person name="Purcell J."/>
            <person name="Lester P.J."/>
            <person name="Dearden P.K."/>
        </authorList>
    </citation>
    <scope>NUCLEOTIDE SEQUENCE</scope>
    <source>
        <strain evidence="2">Linc-1</strain>
    </source>
</reference>
<proteinExistence type="predicted"/>
<evidence type="ECO:0000313" key="3">
    <source>
        <dbReference type="Proteomes" id="UP000617340"/>
    </source>
</evidence>
<sequence>MNRRRRSGGEEEVEEEKEEKEVEEKEEVRFSSFDRRREPGRINCISSSLFRGDSQCRPEVARIGRRSVKKKFKCKREITVRQAREREAEEEAKFRQRGYRPGPSGDLERQREALRGLKGHSNGGKAMELLVKRERNTTGDYLLPRTLRFLCGAQWSKEFVGDVGRSFGVEIVESGGKNPISMALDGNDEEATTRRRARWLVRMKMRSVLEESTPPTLTLHPSSLTSNPKAPLPFPTPSFTSLFLQKRVQGAGGVGGWSLVGLRVVSSSGMLVAMWPMLPAGSSVVVVDSVLELPEVRMVVVVPMVTLEVGRADKTQTFN</sequence>
<dbReference type="EMBL" id="JACSDZ010000003">
    <property type="protein sequence ID" value="KAF7410363.1"/>
    <property type="molecule type" value="Genomic_DNA"/>
</dbReference>
<dbReference type="Proteomes" id="UP000617340">
    <property type="component" value="Unassembled WGS sequence"/>
</dbReference>
<organism evidence="2 3">
    <name type="scientific">Vespula germanica</name>
    <name type="common">German yellow jacket</name>
    <name type="synonym">Paravespula germanica</name>
    <dbReference type="NCBI Taxonomy" id="30212"/>
    <lineage>
        <taxon>Eukaryota</taxon>
        <taxon>Metazoa</taxon>
        <taxon>Ecdysozoa</taxon>
        <taxon>Arthropoda</taxon>
        <taxon>Hexapoda</taxon>
        <taxon>Insecta</taxon>
        <taxon>Pterygota</taxon>
        <taxon>Neoptera</taxon>
        <taxon>Endopterygota</taxon>
        <taxon>Hymenoptera</taxon>
        <taxon>Apocrita</taxon>
        <taxon>Aculeata</taxon>
        <taxon>Vespoidea</taxon>
        <taxon>Vespidae</taxon>
        <taxon>Vespinae</taxon>
        <taxon>Vespula</taxon>
    </lineage>
</organism>
<evidence type="ECO:0000313" key="2">
    <source>
        <dbReference type="EMBL" id="KAF7410363.1"/>
    </source>
</evidence>
<comment type="caution">
    <text evidence="2">The sequence shown here is derived from an EMBL/GenBank/DDBJ whole genome shotgun (WGS) entry which is preliminary data.</text>
</comment>
<accession>A0A834KPE5</accession>